<name>A0A9P6TY41_9FUNG</name>
<dbReference type="Proteomes" id="UP000807716">
    <property type="component" value="Unassembled WGS sequence"/>
</dbReference>
<feature type="compositionally biased region" description="Basic residues" evidence="1">
    <location>
        <begin position="83"/>
        <end position="92"/>
    </location>
</feature>
<organism evidence="3 4">
    <name type="scientific">Actinomortierella ambigua</name>
    <dbReference type="NCBI Taxonomy" id="1343610"/>
    <lineage>
        <taxon>Eukaryota</taxon>
        <taxon>Fungi</taxon>
        <taxon>Fungi incertae sedis</taxon>
        <taxon>Mucoromycota</taxon>
        <taxon>Mortierellomycotina</taxon>
        <taxon>Mortierellomycetes</taxon>
        <taxon>Mortierellales</taxon>
        <taxon>Mortierellaceae</taxon>
        <taxon>Actinomortierella</taxon>
    </lineage>
</organism>
<accession>A0A9P6TY41</accession>
<feature type="compositionally biased region" description="Acidic residues" evidence="1">
    <location>
        <begin position="1"/>
        <end position="10"/>
    </location>
</feature>
<sequence length="342" mass="38267">MVEPDSDSSDDPSPNRGKLNALERMDDGQGSLRPTPVNSAETVYHAPYSRRAGQSSASAGSRKGSREETTRGSGGSDDLDRHTQKKYRRGRQSHGGGDDEDEGFLARTWSELKHHWTNCATECRVSACFTRCRKSAQEIASCSNGWVWVTSLVELATLLVTASSQAQKHSNGDTLAGRLSWLTNWNDFLRPFFAYNSALFLAPTLLSLIFNVDRVAARQHRKHEKEDHDVQQQQQQHQARLTGLLSNRTTSGLSFFVFRFALTYLLMHHFPAVTPEGGHGHISHQLHHHIHHHGHHHLPYLSVQEFCQWLGEAFRYVPATVSLAMSGTGTVLALAEIIVTRR</sequence>
<evidence type="ECO:0000256" key="1">
    <source>
        <dbReference type="SAM" id="MobiDB-lite"/>
    </source>
</evidence>
<proteinExistence type="predicted"/>
<dbReference type="AlphaFoldDB" id="A0A9P6TY41"/>
<evidence type="ECO:0000313" key="4">
    <source>
        <dbReference type="Proteomes" id="UP000807716"/>
    </source>
</evidence>
<reference evidence="3" key="1">
    <citation type="journal article" date="2020" name="Fungal Divers.">
        <title>Resolving the Mortierellaceae phylogeny through synthesis of multi-gene phylogenetics and phylogenomics.</title>
        <authorList>
            <person name="Vandepol N."/>
            <person name="Liber J."/>
            <person name="Desiro A."/>
            <person name="Na H."/>
            <person name="Kennedy M."/>
            <person name="Barry K."/>
            <person name="Grigoriev I.V."/>
            <person name="Miller A.N."/>
            <person name="O'Donnell K."/>
            <person name="Stajich J.E."/>
            <person name="Bonito G."/>
        </authorList>
    </citation>
    <scope>NUCLEOTIDE SEQUENCE</scope>
    <source>
        <strain evidence="3">BC1065</strain>
    </source>
</reference>
<evidence type="ECO:0000256" key="2">
    <source>
        <dbReference type="SAM" id="Phobius"/>
    </source>
</evidence>
<keyword evidence="4" id="KW-1185">Reference proteome</keyword>
<keyword evidence="2" id="KW-1133">Transmembrane helix</keyword>
<evidence type="ECO:0000313" key="3">
    <source>
        <dbReference type="EMBL" id="KAG0251149.1"/>
    </source>
</evidence>
<feature type="transmembrane region" description="Helical" evidence="2">
    <location>
        <begin position="316"/>
        <end position="339"/>
    </location>
</feature>
<dbReference type="OrthoDB" id="5569309at2759"/>
<gene>
    <name evidence="3" type="ORF">DFQ27_008966</name>
</gene>
<feature type="transmembrane region" description="Helical" evidence="2">
    <location>
        <begin position="192"/>
        <end position="212"/>
    </location>
</feature>
<feature type="region of interest" description="Disordered" evidence="1">
    <location>
        <begin position="1"/>
        <end position="102"/>
    </location>
</feature>
<comment type="caution">
    <text evidence="3">The sequence shown here is derived from an EMBL/GenBank/DDBJ whole genome shotgun (WGS) entry which is preliminary data.</text>
</comment>
<feature type="compositionally biased region" description="Low complexity" evidence="1">
    <location>
        <begin position="49"/>
        <end position="62"/>
    </location>
</feature>
<protein>
    <submittedName>
        <fullName evidence="3">Uncharacterized protein</fullName>
    </submittedName>
</protein>
<keyword evidence="2" id="KW-0472">Membrane</keyword>
<dbReference type="EMBL" id="JAAAJB010000785">
    <property type="protein sequence ID" value="KAG0251149.1"/>
    <property type="molecule type" value="Genomic_DNA"/>
</dbReference>
<feature type="transmembrane region" description="Helical" evidence="2">
    <location>
        <begin position="250"/>
        <end position="267"/>
    </location>
</feature>
<keyword evidence="2" id="KW-0812">Transmembrane</keyword>